<feature type="domain" description="HORMA" evidence="1">
    <location>
        <begin position="7"/>
        <end position="196"/>
    </location>
</feature>
<dbReference type="PANTHER" id="PTHR11842:SF10">
    <property type="entry name" value="MITOTIC SPINDLE ASSEMBLY CHECKPOINT PROTEIN MAD2B"/>
    <property type="match status" value="1"/>
</dbReference>
<dbReference type="InterPro" id="IPR045091">
    <property type="entry name" value="Mad2-like"/>
</dbReference>
<dbReference type="SUPFAM" id="SSF56019">
    <property type="entry name" value="The spindle assembly checkpoint protein mad2"/>
    <property type="match status" value="1"/>
</dbReference>
<evidence type="ECO:0000313" key="3">
    <source>
        <dbReference type="RefSeq" id="XP_030746442.1"/>
    </source>
</evidence>
<dbReference type="KEGG" id="soy:115875178"/>
<dbReference type="InParanoid" id="A0A6J2X5J5"/>
<evidence type="ECO:0000313" key="2">
    <source>
        <dbReference type="Proteomes" id="UP000504635"/>
    </source>
</evidence>
<dbReference type="Gene3D" id="3.30.900.10">
    <property type="entry name" value="HORMA domain"/>
    <property type="match status" value="1"/>
</dbReference>
<gene>
    <name evidence="3" type="primary">LOC115875178</name>
</gene>
<dbReference type="RefSeq" id="XP_030746442.1">
    <property type="nucleotide sequence ID" value="XM_030890582.1"/>
</dbReference>
<dbReference type="OrthoDB" id="21254at2759"/>
<dbReference type="FunCoup" id="A0A6J2X5J5">
    <property type="interactions" value="110"/>
</dbReference>
<dbReference type="GO" id="GO:0016035">
    <property type="term" value="C:zeta DNA polymerase complex"/>
    <property type="evidence" value="ECO:0007669"/>
    <property type="project" value="TreeGrafter"/>
</dbReference>
<dbReference type="GeneID" id="115875178"/>
<reference evidence="3" key="1">
    <citation type="submission" date="2025-08" db="UniProtKB">
        <authorList>
            <consortium name="RefSeq"/>
        </authorList>
    </citation>
    <scope>IDENTIFICATION</scope>
    <source>
        <tissue evidence="3">Gonads</tissue>
    </source>
</reference>
<dbReference type="CTD" id="40677"/>
<dbReference type="Proteomes" id="UP000504635">
    <property type="component" value="Unplaced"/>
</dbReference>
<dbReference type="InterPro" id="IPR003511">
    <property type="entry name" value="HORMA_dom"/>
</dbReference>
<dbReference type="PANTHER" id="PTHR11842">
    <property type="entry name" value="MITOTIC SPINDLE ASSEMBLY CHECKPOINT PROTEIN MAD2"/>
    <property type="match status" value="1"/>
</dbReference>
<dbReference type="InterPro" id="IPR036570">
    <property type="entry name" value="HORMA_dom_sf"/>
</dbReference>
<name>A0A6J2X5J5_SITOR</name>
<keyword evidence="2" id="KW-1185">Reference proteome</keyword>
<sequence length="202" mass="23629">MTSNDQLAAVEVLCEFFEIAIHNILYARKLYPDAVFESRKKYGVVVYQAVHPGIQNYIQNCLKAVAFHCKKRQLQRLYVCFESDEIVRERFVFDVLGVTELYDSDPFFVELEQYFRSFILKLHSSQIYLPDLPTDSSFSIRLQTSFNLSVEFNENPSFEEFPWVEESKSDIISEDRLSIIPVYTVDTQCLKIQILIETPQLP</sequence>
<dbReference type="AlphaFoldDB" id="A0A6J2X5J5"/>
<accession>A0A6J2X5J5</accession>
<protein>
    <submittedName>
        <fullName evidence="3">Mitotic spindle assembly checkpoint protein MAD2B</fullName>
    </submittedName>
</protein>
<evidence type="ECO:0000259" key="1">
    <source>
        <dbReference type="PROSITE" id="PS50815"/>
    </source>
</evidence>
<organism evidence="2 3">
    <name type="scientific">Sitophilus oryzae</name>
    <name type="common">Rice weevil</name>
    <name type="synonym">Curculio oryzae</name>
    <dbReference type="NCBI Taxonomy" id="7048"/>
    <lineage>
        <taxon>Eukaryota</taxon>
        <taxon>Metazoa</taxon>
        <taxon>Ecdysozoa</taxon>
        <taxon>Arthropoda</taxon>
        <taxon>Hexapoda</taxon>
        <taxon>Insecta</taxon>
        <taxon>Pterygota</taxon>
        <taxon>Neoptera</taxon>
        <taxon>Endopterygota</taxon>
        <taxon>Coleoptera</taxon>
        <taxon>Polyphaga</taxon>
        <taxon>Cucujiformia</taxon>
        <taxon>Curculionidae</taxon>
        <taxon>Dryophthorinae</taxon>
        <taxon>Sitophilus</taxon>
    </lineage>
</organism>
<proteinExistence type="predicted"/>
<dbReference type="Pfam" id="PF02301">
    <property type="entry name" value="HORMA"/>
    <property type="match status" value="1"/>
</dbReference>
<dbReference type="PROSITE" id="PS50815">
    <property type="entry name" value="HORMA"/>
    <property type="match status" value="1"/>
</dbReference>